<organism evidence="2 3">
    <name type="scientific">Amanita muscaria (strain Koide BX008)</name>
    <dbReference type="NCBI Taxonomy" id="946122"/>
    <lineage>
        <taxon>Eukaryota</taxon>
        <taxon>Fungi</taxon>
        <taxon>Dikarya</taxon>
        <taxon>Basidiomycota</taxon>
        <taxon>Agaricomycotina</taxon>
        <taxon>Agaricomycetes</taxon>
        <taxon>Agaricomycetidae</taxon>
        <taxon>Agaricales</taxon>
        <taxon>Pluteineae</taxon>
        <taxon>Amanitaceae</taxon>
        <taxon>Amanita</taxon>
    </lineage>
</organism>
<gene>
    <name evidence="2" type="ORF">M378DRAFT_953439</name>
</gene>
<dbReference type="EMBL" id="KN818303">
    <property type="protein sequence ID" value="KIL60164.1"/>
    <property type="molecule type" value="Genomic_DNA"/>
</dbReference>
<feature type="region of interest" description="Disordered" evidence="1">
    <location>
        <begin position="67"/>
        <end position="101"/>
    </location>
</feature>
<evidence type="ECO:0000313" key="2">
    <source>
        <dbReference type="EMBL" id="KIL60164.1"/>
    </source>
</evidence>
<dbReference type="HOGENOM" id="CLU_1844595_0_0_1"/>
<evidence type="ECO:0000256" key="1">
    <source>
        <dbReference type="SAM" id="MobiDB-lite"/>
    </source>
</evidence>
<reference evidence="2 3" key="1">
    <citation type="submission" date="2014-04" db="EMBL/GenBank/DDBJ databases">
        <title>Evolutionary Origins and Diversification of the Mycorrhizal Mutualists.</title>
        <authorList>
            <consortium name="DOE Joint Genome Institute"/>
            <consortium name="Mycorrhizal Genomics Consortium"/>
            <person name="Kohler A."/>
            <person name="Kuo A."/>
            <person name="Nagy L.G."/>
            <person name="Floudas D."/>
            <person name="Copeland A."/>
            <person name="Barry K.W."/>
            <person name="Cichocki N."/>
            <person name="Veneault-Fourrey C."/>
            <person name="LaButti K."/>
            <person name="Lindquist E.A."/>
            <person name="Lipzen A."/>
            <person name="Lundell T."/>
            <person name="Morin E."/>
            <person name="Murat C."/>
            <person name="Riley R."/>
            <person name="Ohm R."/>
            <person name="Sun H."/>
            <person name="Tunlid A."/>
            <person name="Henrissat B."/>
            <person name="Grigoriev I.V."/>
            <person name="Hibbett D.S."/>
            <person name="Martin F."/>
        </authorList>
    </citation>
    <scope>NUCLEOTIDE SEQUENCE [LARGE SCALE GENOMIC DNA]</scope>
    <source>
        <strain evidence="2 3">Koide BX008</strain>
    </source>
</reference>
<proteinExistence type="predicted"/>
<protein>
    <submittedName>
        <fullName evidence="2">Uncharacterized protein</fullName>
    </submittedName>
</protein>
<feature type="region of interest" description="Disordered" evidence="1">
    <location>
        <begin position="24"/>
        <end position="44"/>
    </location>
</feature>
<feature type="compositionally biased region" description="Polar residues" evidence="1">
    <location>
        <begin position="127"/>
        <end position="139"/>
    </location>
</feature>
<dbReference type="Proteomes" id="UP000054549">
    <property type="component" value="Unassembled WGS sequence"/>
</dbReference>
<keyword evidence="3" id="KW-1185">Reference proteome</keyword>
<dbReference type="AlphaFoldDB" id="A0A0C2T147"/>
<evidence type="ECO:0000313" key="3">
    <source>
        <dbReference type="Proteomes" id="UP000054549"/>
    </source>
</evidence>
<dbReference type="InParanoid" id="A0A0C2T147"/>
<accession>A0A0C2T147</accession>
<sequence>MAQAVLGNDSIASHCLICYIHSSSSSGKKSNMERSNDNTQHLIQPQNTYQRFFKSALDYAAKAYDTVTAPQIPRDGAESTEETPPSSPTLPIPGAYHREPYSSGRFSTVLASDFPARTIQHLDEPNVTDNQAGGVDQNP</sequence>
<name>A0A0C2T147_AMAMK</name>
<feature type="region of interest" description="Disordered" evidence="1">
    <location>
        <begin position="117"/>
        <end position="139"/>
    </location>
</feature>